<dbReference type="InterPro" id="IPR044974">
    <property type="entry name" value="Disease_R_plants"/>
</dbReference>
<reference evidence="6" key="1">
    <citation type="submission" date="2020-07" db="EMBL/GenBank/DDBJ databases">
        <title>Genome sequence and genetic diversity analysis of an under-domesticated orphan crop, white fonio (Digitaria exilis).</title>
        <authorList>
            <person name="Bennetzen J.L."/>
            <person name="Chen S."/>
            <person name="Ma X."/>
            <person name="Wang X."/>
            <person name="Yssel A.E.J."/>
            <person name="Chaluvadi S.R."/>
            <person name="Johnson M."/>
            <person name="Gangashetty P."/>
            <person name="Hamidou F."/>
            <person name="Sanogo M.D."/>
            <person name="Zwaenepoel A."/>
            <person name="Wallace J."/>
            <person name="Van De Peer Y."/>
            <person name="Van Deynze A."/>
        </authorList>
    </citation>
    <scope>NUCLEOTIDE SEQUENCE</scope>
    <source>
        <tissue evidence="6">Leaves</tissue>
    </source>
</reference>
<dbReference type="InterPro" id="IPR032675">
    <property type="entry name" value="LRR_dom_sf"/>
</dbReference>
<dbReference type="Gene3D" id="1.10.10.10">
    <property type="entry name" value="Winged helix-like DNA-binding domain superfamily/Winged helix DNA-binding domain"/>
    <property type="match status" value="1"/>
</dbReference>
<dbReference type="PANTHER" id="PTHR23155">
    <property type="entry name" value="DISEASE RESISTANCE PROTEIN RP"/>
    <property type="match status" value="1"/>
</dbReference>
<comment type="caution">
    <text evidence="6">The sequence shown here is derived from an EMBL/GenBank/DDBJ whole genome shotgun (WGS) entry which is preliminary data.</text>
</comment>
<evidence type="ECO:0000259" key="3">
    <source>
        <dbReference type="Pfam" id="PF00931"/>
    </source>
</evidence>
<gene>
    <name evidence="6" type="ORF">HU200_000061</name>
</gene>
<dbReference type="PRINTS" id="PR00364">
    <property type="entry name" value="DISEASERSIST"/>
</dbReference>
<dbReference type="InterPro" id="IPR058922">
    <property type="entry name" value="WHD_DRP"/>
</dbReference>
<protein>
    <recommendedName>
        <fullName evidence="8">NB-ARC domain-containing protein</fullName>
    </recommendedName>
</protein>
<proteinExistence type="predicted"/>
<feature type="domain" description="Disease resistance protein winged helix" evidence="4">
    <location>
        <begin position="246"/>
        <end position="317"/>
    </location>
</feature>
<dbReference type="InterPro" id="IPR002182">
    <property type="entry name" value="NB-ARC"/>
</dbReference>
<dbReference type="InterPro" id="IPR042197">
    <property type="entry name" value="Apaf_helical"/>
</dbReference>
<dbReference type="GO" id="GO:0042742">
    <property type="term" value="P:defense response to bacterium"/>
    <property type="evidence" value="ECO:0007669"/>
    <property type="project" value="UniProtKB-ARBA"/>
</dbReference>
<dbReference type="EMBL" id="JACEFO010000033">
    <property type="protein sequence ID" value="KAF8783969.1"/>
    <property type="molecule type" value="Genomic_DNA"/>
</dbReference>
<evidence type="ECO:0008006" key="8">
    <source>
        <dbReference type="Google" id="ProtNLM"/>
    </source>
</evidence>
<dbReference type="GO" id="GO:0043531">
    <property type="term" value="F:ADP binding"/>
    <property type="evidence" value="ECO:0007669"/>
    <property type="project" value="InterPro"/>
</dbReference>
<evidence type="ECO:0000313" key="6">
    <source>
        <dbReference type="EMBL" id="KAF8783969.1"/>
    </source>
</evidence>
<evidence type="ECO:0000313" key="7">
    <source>
        <dbReference type="Proteomes" id="UP000636709"/>
    </source>
</evidence>
<dbReference type="SUPFAM" id="SSF52540">
    <property type="entry name" value="P-loop containing nucleoside triphosphate hydrolases"/>
    <property type="match status" value="1"/>
</dbReference>
<sequence length="895" mass="101603">MARIESAYYFVGREKEMDWLFSKIRGVGTKKNNVISVYGMRGIGKTALVHNAYHDKGFKKNFTHYAWVTISNPLREDDLLCSVLRDFKSDYPTSDSARPLQGMRMELAQFYEANKVNKSFRCLVVVDGLTTTREWDLVRSSLILEEYNAVLQVFGTVRNVELRPDMKEQANQILSKCGGIPFAIIDISGHLASRPRTVREWQRSNERLNLDQLEVNPDLGPMKATLESCYNSLPYYFKYCFLYLSIFQEDINIMHRRLVKRWIAEGYVRGIQGSEAEEVGERVFNEFLSMTIIQPTRYTAITSGRVSSCSVHPLMLEVSTSKAIDEKLIFMLGHDNNTAALMDTIRHVVVRRNWRRNHEEYKSMNLSRVRSLTVFGEWKPYFLSCDMRMLRVLDLEGTEGLRGHHLRRIGKFRHLKYLGLRSTQIEYVPKSLGKLRCLETLDIRYTNVKKLPSTVVHLKKLRVVRGGFKSLQVGHALSDTEMGERIGGESWGIGVPRGIGELRALNTLGTLRIKKQDRRVVQELRKLTQLQRLSITGITDQNGPDLCSTLQHLSRLQSLAVHSPVSYAGLSLSLRENSLRSPMERLEVLKLYGHLPSLPEWMSGLRNLSKLYLHNTGLEGLPHDMDVLALLPNLTTLLLLADSIMATRLTFEGDTFTELQLLELAYLPRLASMALEAGAMPTLKTLQIIGCNNLNRLSVEDGAMCKLESLQIEGCDHLRSLSFQGAMPMLKKFQVGQCNDLVLLGFKTGYMPNLETLLVRRSNNLCVEFEEAAVPKLKILQIFGCRKLECLPLGVAAGQDTWQRSSLVITAGDMPNLESLLVEDCHELHSMSFGRNTMIKLETLRIARCNNLAELSFQIGATPKLDTLKITDCHLLKENAVYGLDHLNLRSTVIE</sequence>
<dbReference type="Gene3D" id="3.80.10.10">
    <property type="entry name" value="Ribonuclease Inhibitor"/>
    <property type="match status" value="2"/>
</dbReference>
<dbReference type="InterPro" id="IPR036388">
    <property type="entry name" value="WH-like_DNA-bd_sf"/>
</dbReference>
<dbReference type="SUPFAM" id="SSF52058">
    <property type="entry name" value="L domain-like"/>
    <property type="match status" value="2"/>
</dbReference>
<dbReference type="InterPro" id="IPR055414">
    <property type="entry name" value="LRR_R13L4/SHOC2-like"/>
</dbReference>
<dbReference type="Pfam" id="PF23559">
    <property type="entry name" value="WHD_DRP"/>
    <property type="match status" value="1"/>
</dbReference>
<dbReference type="OrthoDB" id="611536at2759"/>
<keyword evidence="7" id="KW-1185">Reference proteome</keyword>
<dbReference type="Proteomes" id="UP000636709">
    <property type="component" value="Unassembled WGS sequence"/>
</dbReference>
<keyword evidence="1" id="KW-0677">Repeat</keyword>
<evidence type="ECO:0000256" key="2">
    <source>
        <dbReference type="ARBA" id="ARBA00022821"/>
    </source>
</evidence>
<dbReference type="AlphaFoldDB" id="A0A835G235"/>
<dbReference type="InterPro" id="IPR027417">
    <property type="entry name" value="P-loop_NTPase"/>
</dbReference>
<dbReference type="Pfam" id="PF00931">
    <property type="entry name" value="NB-ARC"/>
    <property type="match status" value="1"/>
</dbReference>
<evidence type="ECO:0000259" key="4">
    <source>
        <dbReference type="Pfam" id="PF23559"/>
    </source>
</evidence>
<feature type="domain" description="NB-ARC" evidence="3">
    <location>
        <begin position="30"/>
        <end position="169"/>
    </location>
</feature>
<organism evidence="6 7">
    <name type="scientific">Digitaria exilis</name>
    <dbReference type="NCBI Taxonomy" id="1010633"/>
    <lineage>
        <taxon>Eukaryota</taxon>
        <taxon>Viridiplantae</taxon>
        <taxon>Streptophyta</taxon>
        <taxon>Embryophyta</taxon>
        <taxon>Tracheophyta</taxon>
        <taxon>Spermatophyta</taxon>
        <taxon>Magnoliopsida</taxon>
        <taxon>Liliopsida</taxon>
        <taxon>Poales</taxon>
        <taxon>Poaceae</taxon>
        <taxon>PACMAD clade</taxon>
        <taxon>Panicoideae</taxon>
        <taxon>Panicodae</taxon>
        <taxon>Paniceae</taxon>
        <taxon>Anthephorinae</taxon>
        <taxon>Digitaria</taxon>
    </lineage>
</organism>
<dbReference type="FunFam" id="1.10.10.10:FF:000322">
    <property type="entry name" value="Probable disease resistance protein At1g63360"/>
    <property type="match status" value="1"/>
</dbReference>
<dbReference type="Pfam" id="PF23598">
    <property type="entry name" value="LRR_14"/>
    <property type="match status" value="1"/>
</dbReference>
<evidence type="ECO:0000259" key="5">
    <source>
        <dbReference type="Pfam" id="PF23598"/>
    </source>
</evidence>
<name>A0A835G235_9POAL</name>
<dbReference type="GO" id="GO:0009626">
    <property type="term" value="P:plant-type hypersensitive response"/>
    <property type="evidence" value="ECO:0007669"/>
    <property type="project" value="UniProtKB-ARBA"/>
</dbReference>
<evidence type="ECO:0000256" key="1">
    <source>
        <dbReference type="ARBA" id="ARBA00022737"/>
    </source>
</evidence>
<dbReference type="Gene3D" id="1.10.8.430">
    <property type="entry name" value="Helical domain of apoptotic protease-activating factors"/>
    <property type="match status" value="1"/>
</dbReference>
<feature type="domain" description="Disease resistance R13L4/SHOC-2-like LRR" evidence="5">
    <location>
        <begin position="369"/>
        <end position="711"/>
    </location>
</feature>
<dbReference type="GO" id="GO:0002758">
    <property type="term" value="P:innate immune response-activating signaling pathway"/>
    <property type="evidence" value="ECO:0007669"/>
    <property type="project" value="UniProtKB-ARBA"/>
</dbReference>
<accession>A0A835G235</accession>
<dbReference type="PANTHER" id="PTHR23155:SF1114">
    <property type="entry name" value="OS02G0475500 PROTEIN"/>
    <property type="match status" value="1"/>
</dbReference>
<keyword evidence="2" id="KW-0611">Plant defense</keyword>
<dbReference type="Gene3D" id="3.40.50.300">
    <property type="entry name" value="P-loop containing nucleotide triphosphate hydrolases"/>
    <property type="match status" value="1"/>
</dbReference>